<dbReference type="Proteomes" id="UP000535838">
    <property type="component" value="Unassembled WGS sequence"/>
</dbReference>
<evidence type="ECO:0000256" key="7">
    <source>
        <dbReference type="SAM" id="Phobius"/>
    </source>
</evidence>
<keyword evidence="4 6" id="KW-0807">Transducer</keyword>
<dbReference type="Pfam" id="PF00015">
    <property type="entry name" value="MCPsignal"/>
    <property type="match status" value="1"/>
</dbReference>
<dbReference type="InterPro" id="IPR007891">
    <property type="entry name" value="CHASE3"/>
</dbReference>
<dbReference type="AlphaFoldDB" id="A0A841SZR6"/>
<evidence type="ECO:0000256" key="4">
    <source>
        <dbReference type="ARBA" id="ARBA00023224"/>
    </source>
</evidence>
<name>A0A841SZR6_9BACL</name>
<keyword evidence="7" id="KW-0812">Transmembrane</keyword>
<reference evidence="10 11" key="1">
    <citation type="submission" date="2020-08" db="EMBL/GenBank/DDBJ databases">
        <title>Cohnella phylogeny.</title>
        <authorList>
            <person name="Dunlap C."/>
        </authorList>
    </citation>
    <scope>NUCLEOTIDE SEQUENCE [LARGE SCALE GENOMIC DNA]</scope>
    <source>
        <strain evidence="10 11">DSM 25241</strain>
    </source>
</reference>
<dbReference type="SUPFAM" id="SSF58104">
    <property type="entry name" value="Methyl-accepting chemotaxis protein (MCP) signaling domain"/>
    <property type="match status" value="1"/>
</dbReference>
<dbReference type="SMART" id="SM00304">
    <property type="entry name" value="HAMP"/>
    <property type="match status" value="2"/>
</dbReference>
<keyword evidence="7" id="KW-1133">Transmembrane helix</keyword>
<evidence type="ECO:0000259" key="9">
    <source>
        <dbReference type="PROSITE" id="PS50885"/>
    </source>
</evidence>
<feature type="transmembrane region" description="Helical" evidence="7">
    <location>
        <begin position="15"/>
        <end position="33"/>
    </location>
</feature>
<gene>
    <name evidence="10" type="ORF">H7B67_16625</name>
</gene>
<dbReference type="PANTHER" id="PTHR32089">
    <property type="entry name" value="METHYL-ACCEPTING CHEMOTAXIS PROTEIN MCPB"/>
    <property type="match status" value="1"/>
</dbReference>
<dbReference type="GO" id="GO:0005886">
    <property type="term" value="C:plasma membrane"/>
    <property type="evidence" value="ECO:0007669"/>
    <property type="project" value="UniProtKB-SubCell"/>
</dbReference>
<evidence type="ECO:0000256" key="6">
    <source>
        <dbReference type="PROSITE-ProRule" id="PRU00284"/>
    </source>
</evidence>
<dbReference type="PROSITE" id="PS50111">
    <property type="entry name" value="CHEMOTAXIS_TRANSDUC_2"/>
    <property type="match status" value="1"/>
</dbReference>
<dbReference type="GO" id="GO:0007165">
    <property type="term" value="P:signal transduction"/>
    <property type="evidence" value="ECO:0007669"/>
    <property type="project" value="UniProtKB-KW"/>
</dbReference>
<feature type="domain" description="HAMP" evidence="9">
    <location>
        <begin position="214"/>
        <end position="268"/>
    </location>
</feature>
<keyword evidence="3 7" id="KW-0472">Membrane</keyword>
<feature type="transmembrane region" description="Helical" evidence="7">
    <location>
        <begin position="194"/>
        <end position="215"/>
    </location>
</feature>
<evidence type="ECO:0000256" key="3">
    <source>
        <dbReference type="ARBA" id="ARBA00023136"/>
    </source>
</evidence>
<comment type="similarity">
    <text evidence="5">Belongs to the methyl-accepting chemotaxis (MCP) protein family.</text>
</comment>
<proteinExistence type="inferred from homology"/>
<dbReference type="Gene3D" id="1.10.287.950">
    <property type="entry name" value="Methyl-accepting chemotaxis protein"/>
    <property type="match status" value="1"/>
</dbReference>
<organism evidence="10 11">
    <name type="scientific">Cohnella thailandensis</name>
    <dbReference type="NCBI Taxonomy" id="557557"/>
    <lineage>
        <taxon>Bacteria</taxon>
        <taxon>Bacillati</taxon>
        <taxon>Bacillota</taxon>
        <taxon>Bacilli</taxon>
        <taxon>Bacillales</taxon>
        <taxon>Paenibacillaceae</taxon>
        <taxon>Cohnella</taxon>
    </lineage>
</organism>
<dbReference type="EMBL" id="JACJVQ010000014">
    <property type="protein sequence ID" value="MBB6635745.1"/>
    <property type="molecule type" value="Genomic_DNA"/>
</dbReference>
<keyword evidence="11" id="KW-1185">Reference proteome</keyword>
<dbReference type="PROSITE" id="PS50885">
    <property type="entry name" value="HAMP"/>
    <property type="match status" value="1"/>
</dbReference>
<protein>
    <submittedName>
        <fullName evidence="10">CHASE3 domain-containing protein</fullName>
    </submittedName>
</protein>
<keyword evidence="2" id="KW-1003">Cell membrane</keyword>
<evidence type="ECO:0000256" key="2">
    <source>
        <dbReference type="ARBA" id="ARBA00022475"/>
    </source>
</evidence>
<evidence type="ECO:0000256" key="1">
    <source>
        <dbReference type="ARBA" id="ARBA00004236"/>
    </source>
</evidence>
<feature type="domain" description="Methyl-accepting transducer" evidence="8">
    <location>
        <begin position="287"/>
        <end position="523"/>
    </location>
</feature>
<dbReference type="PANTHER" id="PTHR32089:SF112">
    <property type="entry name" value="LYSOZYME-LIKE PROTEIN-RELATED"/>
    <property type="match status" value="1"/>
</dbReference>
<accession>A0A841SZR6</accession>
<dbReference type="RefSeq" id="WP_185120981.1">
    <property type="nucleotide sequence ID" value="NZ_JACJVQ010000014.1"/>
</dbReference>
<dbReference type="SMART" id="SM00283">
    <property type="entry name" value="MA"/>
    <property type="match status" value="1"/>
</dbReference>
<comment type="subcellular location">
    <subcellularLocation>
        <location evidence="1">Cell membrane</location>
    </subcellularLocation>
</comment>
<evidence type="ECO:0000313" key="11">
    <source>
        <dbReference type="Proteomes" id="UP000535838"/>
    </source>
</evidence>
<sequence length="573" mass="62194">MKLPAIRLNRIQNKIALGFLIVILCFIIVILLVTDQLSKFQRETDYITNHDMKVRSLAQSLEKDIVDMQQGILAYVVSGEKDSLDPYTYGQMSWKTNYAALTQLIADNPDPVKKLQVIQENVEGWVKDAGEVAIALKQANDSEGLAKYVHDDPGKKYESAIRVLLSNFKDAEEKQSAARVEELKKKNDRLRVQLYVALAIVVAVSAVSGYLTGYITVRNVRKVGAAIAEIASSGGDLTKRIRLRTKDETKDLADQANLLLSSLQGMISDIQASTKELERSSALLRNGSEESSRASDQIAQSVGRVAQGTEQQVSQTQQISAIIEETVSGLEQVAATTSGVSLLAQRTQSVAFESANELKQNVDNIRRIESTFSDIHASATELSRLSGQVGEVVDRIKDISKQTNLLSLNAAIEAARAGEHGKGFAVVADEIRKLSDQAARSTTEIADTIEVMLGGISGLAKKVRESGADVKNGVEAMWSAGKSFRTIMEEIDSLSAQVTDVASTIEQMSAGSKSVEAAIQEIAKITEETASFSEEVAAMTEEQTATSEEMRQAALKLNGMSESLQSLVGKFKV</sequence>
<comment type="caution">
    <text evidence="10">The sequence shown here is derived from an EMBL/GenBank/DDBJ whole genome shotgun (WGS) entry which is preliminary data.</text>
</comment>
<evidence type="ECO:0000313" key="10">
    <source>
        <dbReference type="EMBL" id="MBB6635745.1"/>
    </source>
</evidence>
<dbReference type="Pfam" id="PF05227">
    <property type="entry name" value="CHASE3"/>
    <property type="match status" value="1"/>
</dbReference>
<dbReference type="InterPro" id="IPR003660">
    <property type="entry name" value="HAMP_dom"/>
</dbReference>
<evidence type="ECO:0000256" key="5">
    <source>
        <dbReference type="ARBA" id="ARBA00029447"/>
    </source>
</evidence>
<evidence type="ECO:0000259" key="8">
    <source>
        <dbReference type="PROSITE" id="PS50111"/>
    </source>
</evidence>
<dbReference type="InterPro" id="IPR004089">
    <property type="entry name" value="MCPsignal_dom"/>
</dbReference>